<keyword evidence="4" id="KW-1185">Reference proteome</keyword>
<dbReference type="Proteomes" id="UP000065807">
    <property type="component" value="Chromosome"/>
</dbReference>
<evidence type="ECO:0000256" key="1">
    <source>
        <dbReference type="ARBA" id="ARBA00022729"/>
    </source>
</evidence>
<protein>
    <recommendedName>
        <fullName evidence="2">Cytochrome c7-like domain-containing protein</fullName>
    </recommendedName>
</protein>
<accession>A0A0K2SKD3</accession>
<dbReference type="PANTHER" id="PTHR35038:SF6">
    <property type="entry name" value="SURFACE LOCALIZED DECAHEME CYTOCHROME C LIPOPROTEIN"/>
    <property type="match status" value="1"/>
</dbReference>
<evidence type="ECO:0000313" key="4">
    <source>
        <dbReference type="Proteomes" id="UP000065807"/>
    </source>
</evidence>
<dbReference type="STRING" id="1555112.LIP_1445"/>
<dbReference type="Gene3D" id="1.20.140.10">
    <property type="entry name" value="Butyryl-CoA Dehydrogenase, subunit A, domain 3"/>
    <property type="match status" value="1"/>
</dbReference>
<dbReference type="Gene3D" id="1.10.1130.10">
    <property type="entry name" value="Flavocytochrome C3, Chain A"/>
    <property type="match status" value="1"/>
</dbReference>
<gene>
    <name evidence="3" type="ORF">LIP_1445</name>
</gene>
<sequence length="337" mass="35411">MTSLARRGLRRGGLLAVLVFVLLVVAAVAQAGPKQELANSAHSTPVESAATRAACATCHDGPTFAGERPEGVTITDPKGLSCTDCHDWSGSQAPEGLRVYGEAKLPNGLVLQNGSAALCVTCHNGRRDTGDPKTAQGLSAPHRSPQGEMLAGTGAFEFPGYRYTNSVHTTLEEGCVACHMAPGPAEGEAPFERIGGHTFTMAYEGTENLNACTDCHPLATSFNRPATADWDGDRRLEGVQDEVHGLVELVKGAIEAALDGGRGGVIHESHGAVEFLKKDGQTKLEGVPESIYKATYNLLFVENDGSLGIHNTAYAVQLLQSSYQAVTGHPVPDAAIR</sequence>
<name>A0A0K2SKD3_LIMPI</name>
<dbReference type="InterPro" id="IPR036280">
    <property type="entry name" value="Multihaem_cyt_sf"/>
</dbReference>
<dbReference type="RefSeq" id="WP_068135954.1">
    <property type="nucleotide sequence ID" value="NZ_AP014924.1"/>
</dbReference>
<evidence type="ECO:0000259" key="2">
    <source>
        <dbReference type="Pfam" id="PF14522"/>
    </source>
</evidence>
<proteinExistence type="predicted"/>
<dbReference type="InterPro" id="IPR051829">
    <property type="entry name" value="Multiheme_Cytochr_ET"/>
</dbReference>
<evidence type="ECO:0000313" key="3">
    <source>
        <dbReference type="EMBL" id="BAS27294.1"/>
    </source>
</evidence>
<reference evidence="4" key="1">
    <citation type="submission" date="2015-07" db="EMBL/GenBank/DDBJ databases">
        <title>Complete genome sequence and phylogenetic analysis of Limnochorda pilosa.</title>
        <authorList>
            <person name="Watanabe M."/>
            <person name="Kojima H."/>
            <person name="Fukui M."/>
        </authorList>
    </citation>
    <scope>NUCLEOTIDE SEQUENCE [LARGE SCALE GENOMIC DNA]</scope>
    <source>
        <strain evidence="4">HC45</strain>
    </source>
</reference>
<dbReference type="SUPFAM" id="SSF48695">
    <property type="entry name" value="Multiheme cytochromes"/>
    <property type="match status" value="1"/>
</dbReference>
<dbReference type="Pfam" id="PF14522">
    <property type="entry name" value="Cytochrome_C7"/>
    <property type="match status" value="1"/>
</dbReference>
<dbReference type="EMBL" id="AP014924">
    <property type="protein sequence ID" value="BAS27294.1"/>
    <property type="molecule type" value="Genomic_DNA"/>
</dbReference>
<organism evidence="3 4">
    <name type="scientific">Limnochorda pilosa</name>
    <dbReference type="NCBI Taxonomy" id="1555112"/>
    <lineage>
        <taxon>Bacteria</taxon>
        <taxon>Bacillati</taxon>
        <taxon>Bacillota</taxon>
        <taxon>Limnochordia</taxon>
        <taxon>Limnochordales</taxon>
        <taxon>Limnochordaceae</taxon>
        <taxon>Limnochorda</taxon>
    </lineage>
</organism>
<dbReference type="PANTHER" id="PTHR35038">
    <property type="entry name" value="DISSIMILATORY SULFITE REDUCTASE SIRA"/>
    <property type="match status" value="1"/>
</dbReference>
<dbReference type="InterPro" id="IPR029467">
    <property type="entry name" value="Cyt_c7-like"/>
</dbReference>
<feature type="domain" description="Cytochrome c7-like" evidence="2">
    <location>
        <begin position="49"/>
        <end position="124"/>
    </location>
</feature>
<dbReference type="AlphaFoldDB" id="A0A0K2SKD3"/>
<keyword evidence="1" id="KW-0732">Signal</keyword>
<dbReference type="GO" id="GO:0016491">
    <property type="term" value="F:oxidoreductase activity"/>
    <property type="evidence" value="ECO:0007669"/>
    <property type="project" value="TreeGrafter"/>
</dbReference>
<dbReference type="KEGG" id="lpil:LIP_1445"/>
<dbReference type="OrthoDB" id="7062189at2"/>
<reference evidence="4" key="2">
    <citation type="journal article" date="2016" name="Int. J. Syst. Evol. Microbiol.">
        <title>Complete genome sequence and cell structure of Limnochorda pilosa, a Gram-negative spore-former within the phylum Firmicutes.</title>
        <authorList>
            <person name="Watanabe M."/>
            <person name="Kojima H."/>
            <person name="Fukui M."/>
        </authorList>
    </citation>
    <scope>NUCLEOTIDE SEQUENCE [LARGE SCALE GENOMIC DNA]</scope>
    <source>
        <strain evidence="4">HC45</strain>
    </source>
</reference>